<dbReference type="PANTHER" id="PTHR31234:SF69">
    <property type="entry name" value="EXPRESSED PROTEIN"/>
    <property type="match status" value="1"/>
</dbReference>
<keyword evidence="4 5" id="KW-0472">Membrane</keyword>
<evidence type="ECO:0000256" key="5">
    <source>
        <dbReference type="SAM" id="Phobius"/>
    </source>
</evidence>
<dbReference type="InterPro" id="IPR044839">
    <property type="entry name" value="NDR1-like"/>
</dbReference>
<evidence type="ECO:0000256" key="2">
    <source>
        <dbReference type="ARBA" id="ARBA00022692"/>
    </source>
</evidence>
<evidence type="ECO:0000256" key="3">
    <source>
        <dbReference type="ARBA" id="ARBA00022989"/>
    </source>
</evidence>
<organism evidence="7 8">
    <name type="scientific">Acacia crassicarpa</name>
    <name type="common">northern wattle</name>
    <dbReference type="NCBI Taxonomy" id="499986"/>
    <lineage>
        <taxon>Eukaryota</taxon>
        <taxon>Viridiplantae</taxon>
        <taxon>Streptophyta</taxon>
        <taxon>Embryophyta</taxon>
        <taxon>Tracheophyta</taxon>
        <taxon>Spermatophyta</taxon>
        <taxon>Magnoliopsida</taxon>
        <taxon>eudicotyledons</taxon>
        <taxon>Gunneridae</taxon>
        <taxon>Pentapetalae</taxon>
        <taxon>rosids</taxon>
        <taxon>fabids</taxon>
        <taxon>Fabales</taxon>
        <taxon>Fabaceae</taxon>
        <taxon>Caesalpinioideae</taxon>
        <taxon>mimosoid clade</taxon>
        <taxon>Acacieae</taxon>
        <taxon>Acacia</taxon>
    </lineage>
</organism>
<evidence type="ECO:0000313" key="8">
    <source>
        <dbReference type="Proteomes" id="UP001293593"/>
    </source>
</evidence>
<dbReference type="InterPro" id="IPR004864">
    <property type="entry name" value="LEA_2"/>
</dbReference>
<dbReference type="SUPFAM" id="SSF117070">
    <property type="entry name" value="LEA14-like"/>
    <property type="match status" value="1"/>
</dbReference>
<evidence type="ECO:0000259" key="6">
    <source>
        <dbReference type="Pfam" id="PF03168"/>
    </source>
</evidence>
<feature type="transmembrane region" description="Helical" evidence="5">
    <location>
        <begin position="39"/>
        <end position="57"/>
    </location>
</feature>
<evidence type="ECO:0000313" key="7">
    <source>
        <dbReference type="EMBL" id="KAK4269423.1"/>
    </source>
</evidence>
<dbReference type="AlphaFoldDB" id="A0AAE1MPU0"/>
<proteinExistence type="predicted"/>
<evidence type="ECO:0000256" key="1">
    <source>
        <dbReference type="ARBA" id="ARBA00004167"/>
    </source>
</evidence>
<dbReference type="Proteomes" id="UP001293593">
    <property type="component" value="Unassembled WGS sequence"/>
</dbReference>
<dbReference type="Gene3D" id="2.60.40.1820">
    <property type="match status" value="1"/>
</dbReference>
<evidence type="ECO:0000256" key="4">
    <source>
        <dbReference type="ARBA" id="ARBA00023136"/>
    </source>
</evidence>
<sequence>MAASKAIRYTLLLRPFQRKYQDDVVLPIYIPSPTSRQRLIIWVISVVLFLGLVYICWPSDPVLKIERMKLNRIKVHTLPRLAVDISMLVTVKVHNGDVYSMNYKSLDVAVGYRGKKLGHVKSEDGHVRAKGSSYVDARLEFTGIRVLSDVVYFLEDLAKGTVPFDTSTEIEGYLGLLFFSFPMEANLRCEVLVNIANQAIERQKCRRKG</sequence>
<dbReference type="GO" id="GO:0098542">
    <property type="term" value="P:defense response to other organism"/>
    <property type="evidence" value="ECO:0007669"/>
    <property type="project" value="InterPro"/>
</dbReference>
<protein>
    <recommendedName>
        <fullName evidence="6">Late embryogenesis abundant protein LEA-2 subgroup domain-containing protein</fullName>
    </recommendedName>
</protein>
<accession>A0AAE1MPU0</accession>
<keyword evidence="8" id="KW-1185">Reference proteome</keyword>
<comment type="subcellular location">
    <subcellularLocation>
        <location evidence="1">Membrane</location>
        <topology evidence="1">Single-pass membrane protein</topology>
    </subcellularLocation>
</comment>
<reference evidence="7" key="1">
    <citation type="submission" date="2023-10" db="EMBL/GenBank/DDBJ databases">
        <title>Chromosome-level genome of the transformable northern wattle, Acacia crassicarpa.</title>
        <authorList>
            <person name="Massaro I."/>
            <person name="Sinha N.R."/>
            <person name="Poethig S."/>
            <person name="Leichty A.R."/>
        </authorList>
    </citation>
    <scope>NUCLEOTIDE SEQUENCE</scope>
    <source>
        <strain evidence="7">Acra3RX</strain>
        <tissue evidence="7">Leaf</tissue>
    </source>
</reference>
<name>A0AAE1MPU0_9FABA</name>
<dbReference type="EMBL" id="JAWXYG010000006">
    <property type="protein sequence ID" value="KAK4269423.1"/>
    <property type="molecule type" value="Genomic_DNA"/>
</dbReference>
<keyword evidence="3 5" id="KW-1133">Transmembrane helix</keyword>
<dbReference type="Pfam" id="PF03168">
    <property type="entry name" value="LEA_2"/>
    <property type="match status" value="1"/>
</dbReference>
<keyword evidence="2 5" id="KW-0812">Transmembrane</keyword>
<feature type="domain" description="Late embryogenesis abundant protein LEA-2 subgroup" evidence="6">
    <location>
        <begin position="90"/>
        <end position="184"/>
    </location>
</feature>
<comment type="caution">
    <text evidence="7">The sequence shown here is derived from an EMBL/GenBank/DDBJ whole genome shotgun (WGS) entry which is preliminary data.</text>
</comment>
<dbReference type="GO" id="GO:0016020">
    <property type="term" value="C:membrane"/>
    <property type="evidence" value="ECO:0007669"/>
    <property type="project" value="UniProtKB-SubCell"/>
</dbReference>
<dbReference type="PANTHER" id="PTHR31234">
    <property type="entry name" value="LATE EMBRYOGENESIS ABUNDANT (LEA) HYDROXYPROLINE-RICH GLYCOPROTEIN FAMILY"/>
    <property type="match status" value="1"/>
</dbReference>
<gene>
    <name evidence="7" type="ORF">QN277_022581</name>
</gene>